<dbReference type="AlphaFoldDB" id="A0A840CN50"/>
<protein>
    <submittedName>
        <fullName evidence="2">PhnB protein</fullName>
    </submittedName>
</protein>
<gene>
    <name evidence="2" type="ORF">GGR21_002729</name>
</gene>
<comment type="caution">
    <text evidence="2">The sequence shown here is derived from an EMBL/GenBank/DDBJ whole genome shotgun (WGS) entry which is preliminary data.</text>
</comment>
<proteinExistence type="predicted"/>
<name>A0A840CN50_9BACT</name>
<evidence type="ECO:0000259" key="1">
    <source>
        <dbReference type="Pfam" id="PF06983"/>
    </source>
</evidence>
<dbReference type="Gene3D" id="3.10.180.10">
    <property type="entry name" value="2,3-Dihydroxybiphenyl 1,2-Dioxygenase, domain 1"/>
    <property type="match status" value="1"/>
</dbReference>
<dbReference type="InterPro" id="IPR028973">
    <property type="entry name" value="PhnB-like"/>
</dbReference>
<dbReference type="SUPFAM" id="SSF54593">
    <property type="entry name" value="Glyoxalase/Bleomycin resistance protein/Dihydroxybiphenyl dioxygenase"/>
    <property type="match status" value="1"/>
</dbReference>
<dbReference type="PANTHER" id="PTHR33990:SF1">
    <property type="entry name" value="PROTEIN YJDN"/>
    <property type="match status" value="1"/>
</dbReference>
<dbReference type="Proteomes" id="UP000555103">
    <property type="component" value="Unassembled WGS sequence"/>
</dbReference>
<dbReference type="EMBL" id="JACIEP010000009">
    <property type="protein sequence ID" value="MBB4036816.1"/>
    <property type="molecule type" value="Genomic_DNA"/>
</dbReference>
<feature type="domain" description="PhnB-like" evidence="1">
    <location>
        <begin position="2"/>
        <end position="131"/>
    </location>
</feature>
<accession>A0A840CN50</accession>
<dbReference type="Pfam" id="PF06983">
    <property type="entry name" value="3-dmu-9_3-mt"/>
    <property type="match status" value="1"/>
</dbReference>
<evidence type="ECO:0000313" key="3">
    <source>
        <dbReference type="Proteomes" id="UP000555103"/>
    </source>
</evidence>
<dbReference type="PANTHER" id="PTHR33990">
    <property type="entry name" value="PROTEIN YJDN-RELATED"/>
    <property type="match status" value="1"/>
</dbReference>
<dbReference type="RefSeq" id="WP_183307709.1">
    <property type="nucleotide sequence ID" value="NZ_JACIEP010000009.1"/>
</dbReference>
<evidence type="ECO:0000313" key="2">
    <source>
        <dbReference type="EMBL" id="MBB4036816.1"/>
    </source>
</evidence>
<keyword evidence="3" id="KW-1185">Reference proteome</keyword>
<dbReference type="InterPro" id="IPR029068">
    <property type="entry name" value="Glyas_Bleomycin-R_OHBP_Dase"/>
</dbReference>
<reference evidence="2 3" key="1">
    <citation type="submission" date="2020-08" db="EMBL/GenBank/DDBJ databases">
        <title>Genomic Encyclopedia of Type Strains, Phase IV (KMG-IV): sequencing the most valuable type-strain genomes for metagenomic binning, comparative biology and taxonomic classification.</title>
        <authorList>
            <person name="Goeker M."/>
        </authorList>
    </citation>
    <scope>NUCLEOTIDE SEQUENCE [LARGE SCALE GENOMIC DNA]</scope>
    <source>
        <strain evidence="2 3">DSM 104969</strain>
    </source>
</reference>
<organism evidence="2 3">
    <name type="scientific">Dysgonomonas hofstadii</name>
    <dbReference type="NCBI Taxonomy" id="637886"/>
    <lineage>
        <taxon>Bacteria</taxon>
        <taxon>Pseudomonadati</taxon>
        <taxon>Bacteroidota</taxon>
        <taxon>Bacteroidia</taxon>
        <taxon>Bacteroidales</taxon>
        <taxon>Dysgonomonadaceae</taxon>
        <taxon>Dysgonomonas</taxon>
    </lineage>
</organism>
<sequence length="134" mass="14893">MKIKPYLAFNGNAEEALNFYAGVFNGTVGEIYRYGEYQEMECPAEYKDKIIHSCLTFNGCTISVADTMPGTKADFGSLGHTITVFCDTDQQLKDIYAKLSAGGQIKCELCQPDYAKLYAEIIDKFGVSWALIIE</sequence>
<dbReference type="CDD" id="cd06588">
    <property type="entry name" value="PhnB_like"/>
    <property type="match status" value="1"/>
</dbReference>